<dbReference type="Proteomes" id="UP000315128">
    <property type="component" value="Chromosome"/>
</dbReference>
<keyword evidence="1" id="KW-0472">Membrane</keyword>
<dbReference type="AlphaFoldDB" id="A0A514Z7A5"/>
<keyword evidence="3" id="KW-1185">Reference proteome</keyword>
<evidence type="ECO:0000313" key="2">
    <source>
        <dbReference type="EMBL" id="QDK70456.1"/>
    </source>
</evidence>
<gene>
    <name evidence="2" type="ORF">FLP15_03795</name>
</gene>
<reference evidence="2 3" key="1">
    <citation type="submission" date="2019-07" db="EMBL/GenBank/DDBJ databases">
        <title>Genome sequencing of KACC 19320.</title>
        <authorList>
            <person name="Heo J."/>
            <person name="Kim S.-J."/>
            <person name="Kim J.-S."/>
            <person name="Hong S.-B."/>
            <person name="Kwon S.-W."/>
        </authorList>
    </citation>
    <scope>NUCLEOTIDE SEQUENCE [LARGE SCALE GENOMIC DNA]</scope>
    <source>
        <strain evidence="2 3">KACC 19320</strain>
    </source>
</reference>
<dbReference type="RefSeq" id="WP_142766061.1">
    <property type="nucleotide sequence ID" value="NZ_CP041356.1"/>
</dbReference>
<evidence type="ECO:0000313" key="3">
    <source>
        <dbReference type="Proteomes" id="UP000315128"/>
    </source>
</evidence>
<feature type="transmembrane region" description="Helical" evidence="1">
    <location>
        <begin position="6"/>
        <end position="23"/>
    </location>
</feature>
<keyword evidence="1" id="KW-0812">Transmembrane</keyword>
<sequence length="66" mass="7261">MNVVLPVIFLGGFIIVLINMIRLKIKFKNAGDGGFKSSMKAVGLSLLLGFGVELLTVLIWLIWTKI</sequence>
<name>A0A514Z7A5_9LACT</name>
<protein>
    <submittedName>
        <fullName evidence="2">Uncharacterized protein</fullName>
    </submittedName>
</protein>
<dbReference type="EMBL" id="CP041356">
    <property type="protein sequence ID" value="QDK70456.1"/>
    <property type="molecule type" value="Genomic_DNA"/>
</dbReference>
<evidence type="ECO:0000256" key="1">
    <source>
        <dbReference type="SAM" id="Phobius"/>
    </source>
</evidence>
<feature type="transmembrane region" description="Helical" evidence="1">
    <location>
        <begin position="44"/>
        <end position="63"/>
    </location>
</feature>
<proteinExistence type="predicted"/>
<accession>A0A514Z7A5</accession>
<dbReference type="KEGG" id="lack:FLP15_03795"/>
<organism evidence="2 3">
    <name type="scientific">Lactococcus protaetiae</name>
    <dbReference type="NCBI Taxonomy" id="2592653"/>
    <lineage>
        <taxon>Bacteria</taxon>
        <taxon>Bacillati</taxon>
        <taxon>Bacillota</taxon>
        <taxon>Bacilli</taxon>
        <taxon>Lactobacillales</taxon>
        <taxon>Streptococcaceae</taxon>
        <taxon>Lactococcus</taxon>
    </lineage>
</organism>
<keyword evidence="1" id="KW-1133">Transmembrane helix</keyword>